<protein>
    <recommendedName>
        <fullName evidence="4">DUF3592 domain-containing protein</fullName>
    </recommendedName>
</protein>
<dbReference type="EMBL" id="PYAX01000006">
    <property type="protein sequence ID" value="PSL54894.1"/>
    <property type="molecule type" value="Genomic_DNA"/>
</dbReference>
<evidence type="ECO:0000313" key="3">
    <source>
        <dbReference type="Proteomes" id="UP000241118"/>
    </source>
</evidence>
<dbReference type="RefSeq" id="WP_106616905.1">
    <property type="nucleotide sequence ID" value="NZ_PYAX01000006.1"/>
</dbReference>
<reference evidence="2 3" key="1">
    <citation type="submission" date="2018-03" db="EMBL/GenBank/DDBJ databases">
        <title>Genomic Encyclopedia of Type Strains, Phase III (KMG-III): the genomes of soil and plant-associated and newly described type strains.</title>
        <authorList>
            <person name="Whitman W."/>
        </authorList>
    </citation>
    <scope>NUCLEOTIDE SEQUENCE [LARGE SCALE GENOMIC DNA]</scope>
    <source>
        <strain evidence="2 3">CGMCC 4.7097</strain>
    </source>
</reference>
<keyword evidence="1" id="KW-1133">Transmembrane helix</keyword>
<organism evidence="2 3">
    <name type="scientific">Saccharothrix carnea</name>
    <dbReference type="NCBI Taxonomy" id="1280637"/>
    <lineage>
        <taxon>Bacteria</taxon>
        <taxon>Bacillati</taxon>
        <taxon>Actinomycetota</taxon>
        <taxon>Actinomycetes</taxon>
        <taxon>Pseudonocardiales</taxon>
        <taxon>Pseudonocardiaceae</taxon>
        <taxon>Saccharothrix</taxon>
    </lineage>
</organism>
<sequence>MGGLGRFGSLCAGVVVLAVCWLAALVTLAGWMLLDAGGALLAFLGIPVVLVLLVIGAVVGTASEEGLGRTSGEGPITKALMAFFFIGCGALVVASGVLNFSGANIYHAHFGERTEAVFSSVVEFNGESGGVVKRWYYVDDRATGDNLGPLASPPPDGTEKGDPITVLVDPAGWIRPVPADSAGWTTVPTVILLGCAGVVALGALGVLATGLVVLTRRPR</sequence>
<name>A0A2P8I8V4_SACCR</name>
<feature type="transmembrane region" description="Helical" evidence="1">
    <location>
        <begin position="190"/>
        <end position="214"/>
    </location>
</feature>
<evidence type="ECO:0008006" key="4">
    <source>
        <dbReference type="Google" id="ProtNLM"/>
    </source>
</evidence>
<accession>A0A2P8I8V4</accession>
<gene>
    <name evidence="2" type="ORF">B0I31_106414</name>
</gene>
<dbReference type="AlphaFoldDB" id="A0A2P8I8V4"/>
<dbReference type="Proteomes" id="UP000241118">
    <property type="component" value="Unassembled WGS sequence"/>
</dbReference>
<keyword evidence="1" id="KW-0812">Transmembrane</keyword>
<feature type="transmembrane region" description="Helical" evidence="1">
    <location>
        <begin position="80"/>
        <end position="100"/>
    </location>
</feature>
<evidence type="ECO:0000256" key="1">
    <source>
        <dbReference type="SAM" id="Phobius"/>
    </source>
</evidence>
<feature type="transmembrane region" description="Helical" evidence="1">
    <location>
        <begin position="7"/>
        <end position="33"/>
    </location>
</feature>
<evidence type="ECO:0000313" key="2">
    <source>
        <dbReference type="EMBL" id="PSL54894.1"/>
    </source>
</evidence>
<feature type="transmembrane region" description="Helical" evidence="1">
    <location>
        <begin position="39"/>
        <end position="59"/>
    </location>
</feature>
<keyword evidence="3" id="KW-1185">Reference proteome</keyword>
<dbReference type="OrthoDB" id="4338633at2"/>
<comment type="caution">
    <text evidence="2">The sequence shown here is derived from an EMBL/GenBank/DDBJ whole genome shotgun (WGS) entry which is preliminary data.</text>
</comment>
<proteinExistence type="predicted"/>
<keyword evidence="1" id="KW-0472">Membrane</keyword>